<accession>A0A4R0R6H1</accession>
<evidence type="ECO:0000313" key="3">
    <source>
        <dbReference type="Proteomes" id="UP000292702"/>
    </source>
</evidence>
<organism evidence="2 3">
    <name type="scientific">Steccherinum ochraceum</name>
    <dbReference type="NCBI Taxonomy" id="92696"/>
    <lineage>
        <taxon>Eukaryota</taxon>
        <taxon>Fungi</taxon>
        <taxon>Dikarya</taxon>
        <taxon>Basidiomycota</taxon>
        <taxon>Agaricomycotina</taxon>
        <taxon>Agaricomycetes</taxon>
        <taxon>Polyporales</taxon>
        <taxon>Steccherinaceae</taxon>
        <taxon>Steccherinum</taxon>
    </lineage>
</organism>
<protein>
    <submittedName>
        <fullName evidence="2">Uncharacterized protein</fullName>
    </submittedName>
</protein>
<sequence length="303" mass="33890">MAASLPSRSTPPLNLRRTPSSLHLDHLPEYPSQFVSTPTDWDTHGPPSPTSTEIIDVESEDFMRTAQRHGVKVRDYAVEASSLPTPPPVKEYWDPLLTLLRHDVFVRRPGVPANFILPKDLWRLLDSGWVTEEEAERNWDAEDWEMMKSYRDQPGGPYTYVVGTPRTKPTAALRISLRKSAFPPYPGDKPDEDIFTPDDEPGMWDGDGDEGAETETEDEAPEESQNVGYSHLAKKRKVVSEGSRDTKGPLSLLQRFVSAPFMSPSPSTPVASPSLSRAGSSRNLASPRKKRTLTRNQTLVRVQ</sequence>
<name>A0A4R0R6H1_9APHY</name>
<evidence type="ECO:0000256" key="1">
    <source>
        <dbReference type="SAM" id="MobiDB-lite"/>
    </source>
</evidence>
<evidence type="ECO:0000313" key="2">
    <source>
        <dbReference type="EMBL" id="TCD61893.1"/>
    </source>
</evidence>
<reference evidence="2 3" key="1">
    <citation type="submission" date="2018-11" db="EMBL/GenBank/DDBJ databases">
        <title>Genome assembly of Steccherinum ochraceum LE-BIN_3174, the white-rot fungus of the Steccherinaceae family (The Residual Polyporoid clade, Polyporales, Basidiomycota).</title>
        <authorList>
            <person name="Fedorova T.V."/>
            <person name="Glazunova O.A."/>
            <person name="Landesman E.O."/>
            <person name="Moiseenko K.V."/>
            <person name="Psurtseva N.V."/>
            <person name="Savinova O.S."/>
            <person name="Shakhova N.V."/>
            <person name="Tyazhelova T.V."/>
            <person name="Vasina D.V."/>
        </authorList>
    </citation>
    <scope>NUCLEOTIDE SEQUENCE [LARGE SCALE GENOMIC DNA]</scope>
    <source>
        <strain evidence="2 3">LE-BIN_3174</strain>
    </source>
</reference>
<feature type="compositionally biased region" description="Polar residues" evidence="1">
    <location>
        <begin position="1"/>
        <end position="21"/>
    </location>
</feature>
<gene>
    <name evidence="2" type="ORF">EIP91_007797</name>
</gene>
<dbReference type="EMBL" id="RWJN01000421">
    <property type="protein sequence ID" value="TCD61893.1"/>
    <property type="molecule type" value="Genomic_DNA"/>
</dbReference>
<feature type="compositionally biased region" description="Acidic residues" evidence="1">
    <location>
        <begin position="190"/>
        <end position="222"/>
    </location>
</feature>
<feature type="compositionally biased region" description="Polar residues" evidence="1">
    <location>
        <begin position="294"/>
        <end position="303"/>
    </location>
</feature>
<feature type="region of interest" description="Disordered" evidence="1">
    <location>
        <begin position="1"/>
        <end position="50"/>
    </location>
</feature>
<proteinExistence type="predicted"/>
<feature type="compositionally biased region" description="Low complexity" evidence="1">
    <location>
        <begin position="264"/>
        <end position="276"/>
    </location>
</feature>
<keyword evidence="3" id="KW-1185">Reference proteome</keyword>
<comment type="caution">
    <text evidence="2">The sequence shown here is derived from an EMBL/GenBank/DDBJ whole genome shotgun (WGS) entry which is preliminary data.</text>
</comment>
<dbReference type="AlphaFoldDB" id="A0A4R0R6H1"/>
<feature type="region of interest" description="Disordered" evidence="1">
    <location>
        <begin position="179"/>
        <end position="303"/>
    </location>
</feature>
<dbReference type="Proteomes" id="UP000292702">
    <property type="component" value="Unassembled WGS sequence"/>
</dbReference>
<feature type="compositionally biased region" description="Basic and acidic residues" evidence="1">
    <location>
        <begin position="238"/>
        <end position="247"/>
    </location>
</feature>
<dbReference type="OrthoDB" id="3244491at2759"/>